<feature type="compositionally biased region" description="Polar residues" evidence="1">
    <location>
        <begin position="1"/>
        <end position="14"/>
    </location>
</feature>
<feature type="region of interest" description="Disordered" evidence="1">
    <location>
        <begin position="92"/>
        <end position="125"/>
    </location>
</feature>
<dbReference type="Proteomes" id="UP000054937">
    <property type="component" value="Unassembled WGS sequence"/>
</dbReference>
<dbReference type="InParanoid" id="A0A0V0R6H1"/>
<evidence type="ECO:0000313" key="2">
    <source>
        <dbReference type="EMBL" id="KRX09752.1"/>
    </source>
</evidence>
<proteinExistence type="predicted"/>
<protein>
    <submittedName>
        <fullName evidence="2">Uncharacterized protein</fullName>
    </submittedName>
</protein>
<organism evidence="2 3">
    <name type="scientific">Pseudocohnilembus persalinus</name>
    <name type="common">Ciliate</name>
    <dbReference type="NCBI Taxonomy" id="266149"/>
    <lineage>
        <taxon>Eukaryota</taxon>
        <taxon>Sar</taxon>
        <taxon>Alveolata</taxon>
        <taxon>Ciliophora</taxon>
        <taxon>Intramacronucleata</taxon>
        <taxon>Oligohymenophorea</taxon>
        <taxon>Scuticociliatia</taxon>
        <taxon>Philasterida</taxon>
        <taxon>Pseudocohnilembidae</taxon>
        <taxon>Pseudocohnilembus</taxon>
    </lineage>
</organism>
<evidence type="ECO:0000256" key="1">
    <source>
        <dbReference type="SAM" id="MobiDB-lite"/>
    </source>
</evidence>
<feature type="compositionally biased region" description="Low complexity" evidence="1">
    <location>
        <begin position="15"/>
        <end position="26"/>
    </location>
</feature>
<feature type="region of interest" description="Disordered" evidence="1">
    <location>
        <begin position="1"/>
        <end position="28"/>
    </location>
</feature>
<gene>
    <name evidence="2" type="ORF">PPERSA_02624</name>
</gene>
<comment type="caution">
    <text evidence="2">The sequence shown here is derived from an EMBL/GenBank/DDBJ whole genome shotgun (WGS) entry which is preliminary data.</text>
</comment>
<accession>A0A0V0R6H1</accession>
<name>A0A0V0R6H1_PSEPJ</name>
<evidence type="ECO:0000313" key="3">
    <source>
        <dbReference type="Proteomes" id="UP000054937"/>
    </source>
</evidence>
<keyword evidence="3" id="KW-1185">Reference proteome</keyword>
<feature type="compositionally biased region" description="Basic and acidic residues" evidence="1">
    <location>
        <begin position="106"/>
        <end position="116"/>
    </location>
</feature>
<dbReference type="EMBL" id="LDAU01000044">
    <property type="protein sequence ID" value="KRX09752.1"/>
    <property type="molecule type" value="Genomic_DNA"/>
</dbReference>
<reference evidence="2 3" key="1">
    <citation type="journal article" date="2015" name="Sci. Rep.">
        <title>Genome of the facultative scuticociliatosis pathogen Pseudocohnilembus persalinus provides insight into its virulence through horizontal gene transfer.</title>
        <authorList>
            <person name="Xiong J."/>
            <person name="Wang G."/>
            <person name="Cheng J."/>
            <person name="Tian M."/>
            <person name="Pan X."/>
            <person name="Warren A."/>
            <person name="Jiang C."/>
            <person name="Yuan D."/>
            <person name="Miao W."/>
        </authorList>
    </citation>
    <scope>NUCLEOTIDE SEQUENCE [LARGE SCALE GENOMIC DNA]</scope>
    <source>
        <strain evidence="2">36N120E</strain>
    </source>
</reference>
<sequence length="125" mass="15144">MGHLNQLSQQTSGKQQNSDSSQFQNQYETSTELIYTNIQNENYYQIQNDNNNTPIQNLCDLNNKNYQNNKFKYDTQDDEDIFENYYKIQQQQQQEQTVMKNKKISNYKERSKDQRGKSYKMRQKK</sequence>
<dbReference type="AlphaFoldDB" id="A0A0V0R6H1"/>